<proteinExistence type="predicted"/>
<name>A0A434AUL2_9BACT</name>
<accession>A0A434AUL2</accession>
<reference evidence="1 2" key="1">
    <citation type="submission" date="2018-11" db="EMBL/GenBank/DDBJ databases">
        <title>Parancylomarina longa gen. nov., sp. nov., isolated from sediments of southern Okinawa.</title>
        <authorList>
            <person name="Fu T."/>
        </authorList>
    </citation>
    <scope>NUCLEOTIDE SEQUENCE [LARGE SCALE GENOMIC DNA]</scope>
    <source>
        <strain evidence="1 2">T3-2 S1-C</strain>
    </source>
</reference>
<comment type="caution">
    <text evidence="1">The sequence shown here is derived from an EMBL/GenBank/DDBJ whole genome shotgun (WGS) entry which is preliminary data.</text>
</comment>
<gene>
    <name evidence="1" type="ORF">DLK05_10335</name>
</gene>
<dbReference type="Proteomes" id="UP000282985">
    <property type="component" value="Unassembled WGS sequence"/>
</dbReference>
<organism evidence="1 2">
    <name type="scientific">Ancylomarina longa</name>
    <dbReference type="NCBI Taxonomy" id="2487017"/>
    <lineage>
        <taxon>Bacteria</taxon>
        <taxon>Pseudomonadati</taxon>
        <taxon>Bacteroidota</taxon>
        <taxon>Bacteroidia</taxon>
        <taxon>Marinilabiliales</taxon>
        <taxon>Marinifilaceae</taxon>
        <taxon>Ancylomarina</taxon>
    </lineage>
</organism>
<sequence length="69" mass="7770">MITTTEIIDQKILVVANWIVSIWNESGLDLQKNSLILKGLKKDGFLSFYLRSINTLINLVESSACVKTE</sequence>
<evidence type="ECO:0000313" key="2">
    <source>
        <dbReference type="Proteomes" id="UP000282985"/>
    </source>
</evidence>
<evidence type="ECO:0000313" key="1">
    <source>
        <dbReference type="EMBL" id="RUT78034.1"/>
    </source>
</evidence>
<keyword evidence="2" id="KW-1185">Reference proteome</keyword>
<dbReference type="EMBL" id="RJJX01000012">
    <property type="protein sequence ID" value="RUT78034.1"/>
    <property type="molecule type" value="Genomic_DNA"/>
</dbReference>
<protein>
    <submittedName>
        <fullName evidence="1">Uncharacterized protein</fullName>
    </submittedName>
</protein>
<dbReference type="AlphaFoldDB" id="A0A434AUL2"/>